<feature type="transmembrane region" description="Helical" evidence="5">
    <location>
        <begin position="424"/>
        <end position="454"/>
    </location>
</feature>
<proteinExistence type="inferred from homology"/>
<dbReference type="NCBIfam" id="TIGR01770">
    <property type="entry name" value="NDH_I_N"/>
    <property type="match status" value="1"/>
</dbReference>
<keyword evidence="5" id="KW-1003">Cell membrane</keyword>
<keyword evidence="5" id="KW-0520">NAD</keyword>
<feature type="transmembrane region" description="Helical" evidence="5">
    <location>
        <begin position="136"/>
        <end position="153"/>
    </location>
</feature>
<evidence type="ECO:0000256" key="5">
    <source>
        <dbReference type="HAMAP-Rule" id="MF_00445"/>
    </source>
</evidence>
<reference evidence="8 9" key="1">
    <citation type="submission" date="2023-07" db="EMBL/GenBank/DDBJ databases">
        <title>Genomic Encyclopedia of Type Strains, Phase IV (KMG-IV): sequencing the most valuable type-strain genomes for metagenomic binning, comparative biology and taxonomic classification.</title>
        <authorList>
            <person name="Goeker M."/>
        </authorList>
    </citation>
    <scope>NUCLEOTIDE SEQUENCE [LARGE SCALE GENOMIC DNA]</scope>
    <source>
        <strain evidence="8 9">DSM 17740</strain>
    </source>
</reference>
<gene>
    <name evidence="5" type="primary">nuoN</name>
    <name evidence="8" type="ORF">J2S00_002221</name>
</gene>
<evidence type="ECO:0000256" key="6">
    <source>
        <dbReference type="RuleBase" id="RU000320"/>
    </source>
</evidence>
<feature type="transmembrane region" description="Helical" evidence="5">
    <location>
        <begin position="399"/>
        <end position="418"/>
    </location>
</feature>
<comment type="function">
    <text evidence="5">NDH-1 shuttles electrons from NADH, via FMN and iron-sulfur (Fe-S) centers, to quinones in the respiratory chain. The immediate electron acceptor for the enzyme in this species is believed to be a menaquinone. Couples the redox reaction to proton translocation (for every two electrons transferred, four hydrogen ions are translocated across the cytoplasmic membrane), and thus conserves the redox energy in a proton gradient.</text>
</comment>
<dbReference type="InterPro" id="IPR010096">
    <property type="entry name" value="NADH-Q_OxRdtase_suN/2"/>
</dbReference>
<protein>
    <recommendedName>
        <fullName evidence="5">NADH-quinone oxidoreductase subunit N</fullName>
        <ecNumber evidence="5">7.1.1.-</ecNumber>
    </recommendedName>
    <alternativeName>
        <fullName evidence="5">NADH dehydrogenase I subunit N</fullName>
    </alternativeName>
    <alternativeName>
        <fullName evidence="5">NDH-1 subunit N</fullName>
    </alternativeName>
</protein>
<dbReference type="NCBIfam" id="NF004446">
    <property type="entry name" value="PRK05777.2-4"/>
    <property type="match status" value="1"/>
</dbReference>
<comment type="subunit">
    <text evidence="5">NDH-1 is composed of 14 different subunits. Subunits NuoA, H, J, K, L, M, N constitute the membrane sector of the complex.</text>
</comment>
<evidence type="ECO:0000313" key="8">
    <source>
        <dbReference type="EMBL" id="MDQ0339434.1"/>
    </source>
</evidence>
<feature type="transmembrane region" description="Helical" evidence="5">
    <location>
        <begin position="287"/>
        <end position="310"/>
    </location>
</feature>
<feature type="transmembrane region" description="Helical" evidence="5">
    <location>
        <begin position="358"/>
        <end position="379"/>
    </location>
</feature>
<sequence>MDLETLLSYPWRIMLPEFTILGVATLISLLDLFMKEKVDRKVLAWIALGGIGLALFFLVLNTGQPVQEILYETYRLDGFANAFKFIFLVGAALIFITSFDYVNRKDVPYEGEFYYLILTAALGAMIVASSADMITLFVGLELLSISSYILVAVRKHNLAANESAMKYVISGAIATAIMLFGMSYIYGLTGTTNLFEIQERLSVAALGGYLPVIYFAFFVTFVGMAFKLAVVPYHMWAPDVYQGAPTPITAFLSVVSKAAGFALVLRFFLVTMAGVVDVEQSQQAGTYIFALMNVELIMAIVAALSMIIGNTLALRQTNIKRLFAYSSIAQAGYILVPFAVGAHLLYFTEPNMVFSTALFYLAAYLLMNLGAFSVIQLVIKETGTEDIRGFAGLYQRAPFKAVAMTVFLASLAGIPLTAGFIGKYYILMGAVSAGLIWLAVVMLITTVISYYYYFGVISQMYMREPGNHAALPTPVGIGAVLVFCITGTILLGILPGLALDVIQTHFNFVEIFIPANG</sequence>
<name>A0ABU0CSW1_9BACI</name>
<feature type="transmembrane region" description="Helical" evidence="5">
    <location>
        <begin position="113"/>
        <end position="130"/>
    </location>
</feature>
<feature type="transmembrane region" description="Helical" evidence="5">
    <location>
        <begin position="42"/>
        <end position="62"/>
    </location>
</feature>
<evidence type="ECO:0000313" key="9">
    <source>
        <dbReference type="Proteomes" id="UP001232445"/>
    </source>
</evidence>
<dbReference type="EMBL" id="JAUSUQ010000007">
    <property type="protein sequence ID" value="MDQ0339434.1"/>
    <property type="molecule type" value="Genomic_DNA"/>
</dbReference>
<keyword evidence="5" id="KW-0813">Transport</keyword>
<dbReference type="Pfam" id="PF00361">
    <property type="entry name" value="Proton_antipo_M"/>
    <property type="match status" value="1"/>
</dbReference>
<keyword evidence="5" id="KW-0874">Quinone</keyword>
<organism evidence="8 9">
    <name type="scientific">Caldalkalibacillus uzonensis</name>
    <dbReference type="NCBI Taxonomy" id="353224"/>
    <lineage>
        <taxon>Bacteria</taxon>
        <taxon>Bacillati</taxon>
        <taxon>Bacillota</taxon>
        <taxon>Bacilli</taxon>
        <taxon>Bacillales</taxon>
        <taxon>Bacillaceae</taxon>
        <taxon>Caldalkalibacillus</taxon>
    </lineage>
</organism>
<dbReference type="PANTHER" id="PTHR22773">
    <property type="entry name" value="NADH DEHYDROGENASE"/>
    <property type="match status" value="1"/>
</dbReference>
<accession>A0ABU0CSW1</accession>
<dbReference type="InterPro" id="IPR001750">
    <property type="entry name" value="ND/Mrp_TM"/>
</dbReference>
<keyword evidence="5" id="KW-1278">Translocase</keyword>
<evidence type="ECO:0000256" key="1">
    <source>
        <dbReference type="ARBA" id="ARBA00004651"/>
    </source>
</evidence>
<feature type="transmembrane region" description="Helical" evidence="5">
    <location>
        <begin position="82"/>
        <end position="101"/>
    </location>
</feature>
<keyword evidence="2 5" id="KW-0812">Transmembrane</keyword>
<comment type="similarity">
    <text evidence="5">Belongs to the complex I subunit 2 family.</text>
</comment>
<feature type="transmembrane region" description="Helical" evidence="5">
    <location>
        <begin position="475"/>
        <end position="498"/>
    </location>
</feature>
<feature type="transmembrane region" description="Helical" evidence="5">
    <location>
        <begin position="165"/>
        <end position="186"/>
    </location>
</feature>
<dbReference type="EC" id="7.1.1.-" evidence="5"/>
<feature type="transmembrane region" description="Helical" evidence="5">
    <location>
        <begin position="12"/>
        <end position="30"/>
    </location>
</feature>
<evidence type="ECO:0000256" key="4">
    <source>
        <dbReference type="ARBA" id="ARBA00023136"/>
    </source>
</evidence>
<dbReference type="RefSeq" id="WP_307339388.1">
    <property type="nucleotide sequence ID" value="NZ_JAUSUQ010000007.1"/>
</dbReference>
<feature type="transmembrane region" description="Helical" evidence="5">
    <location>
        <begin position="206"/>
        <end position="230"/>
    </location>
</feature>
<comment type="catalytic activity">
    <reaction evidence="5">
        <text>a quinone + NADH + 5 H(+)(in) = a quinol + NAD(+) + 4 H(+)(out)</text>
        <dbReference type="Rhea" id="RHEA:57888"/>
        <dbReference type="ChEBI" id="CHEBI:15378"/>
        <dbReference type="ChEBI" id="CHEBI:24646"/>
        <dbReference type="ChEBI" id="CHEBI:57540"/>
        <dbReference type="ChEBI" id="CHEBI:57945"/>
        <dbReference type="ChEBI" id="CHEBI:132124"/>
    </reaction>
</comment>
<keyword evidence="4 5" id="KW-0472">Membrane</keyword>
<feature type="transmembrane region" description="Helical" evidence="5">
    <location>
        <begin position="251"/>
        <end position="275"/>
    </location>
</feature>
<evidence type="ECO:0000256" key="3">
    <source>
        <dbReference type="ARBA" id="ARBA00022989"/>
    </source>
</evidence>
<dbReference type="HAMAP" id="MF_00445">
    <property type="entry name" value="NDH1_NuoN_1"/>
    <property type="match status" value="1"/>
</dbReference>
<comment type="caution">
    <text evidence="8">The sequence shown here is derived from an EMBL/GenBank/DDBJ whole genome shotgun (WGS) entry which is preliminary data.</text>
</comment>
<comment type="subcellular location">
    <subcellularLocation>
        <location evidence="1 5">Cell membrane</location>
        <topology evidence="1 5">Multi-pass membrane protein</topology>
    </subcellularLocation>
    <subcellularLocation>
        <location evidence="6">Membrane</location>
        <topology evidence="6">Multi-pass membrane protein</topology>
    </subcellularLocation>
</comment>
<keyword evidence="9" id="KW-1185">Reference proteome</keyword>
<keyword evidence="3 5" id="KW-1133">Transmembrane helix</keyword>
<feature type="transmembrane region" description="Helical" evidence="5">
    <location>
        <begin position="322"/>
        <end position="346"/>
    </location>
</feature>
<evidence type="ECO:0000259" key="7">
    <source>
        <dbReference type="Pfam" id="PF00361"/>
    </source>
</evidence>
<evidence type="ECO:0000256" key="2">
    <source>
        <dbReference type="ARBA" id="ARBA00022692"/>
    </source>
</evidence>
<feature type="domain" description="NADH:quinone oxidoreductase/Mrp antiporter transmembrane" evidence="7">
    <location>
        <begin position="130"/>
        <end position="449"/>
    </location>
</feature>
<dbReference type="Proteomes" id="UP001232445">
    <property type="component" value="Unassembled WGS sequence"/>
</dbReference>